<reference evidence="2" key="1">
    <citation type="submission" date="2016-11" db="UniProtKB">
        <authorList>
            <consortium name="WormBaseParasite"/>
        </authorList>
    </citation>
    <scope>IDENTIFICATION</scope>
    <source>
        <strain evidence="2">KR3021</strain>
    </source>
</reference>
<dbReference type="WBParaSite" id="RSKR_0000771400.1">
    <property type="protein sequence ID" value="RSKR_0000771400.1"/>
    <property type="gene ID" value="RSKR_0000771400"/>
</dbReference>
<evidence type="ECO:0000313" key="2">
    <source>
        <dbReference type="WBParaSite" id="RSKR_0000771400.1"/>
    </source>
</evidence>
<proteinExistence type="predicted"/>
<name>A0AC35U537_9BILA</name>
<evidence type="ECO:0000313" key="1">
    <source>
        <dbReference type="Proteomes" id="UP000095286"/>
    </source>
</evidence>
<organism evidence="1 2">
    <name type="scientific">Rhabditophanes sp. KR3021</name>
    <dbReference type="NCBI Taxonomy" id="114890"/>
    <lineage>
        <taxon>Eukaryota</taxon>
        <taxon>Metazoa</taxon>
        <taxon>Ecdysozoa</taxon>
        <taxon>Nematoda</taxon>
        <taxon>Chromadorea</taxon>
        <taxon>Rhabditida</taxon>
        <taxon>Tylenchina</taxon>
        <taxon>Panagrolaimomorpha</taxon>
        <taxon>Strongyloidoidea</taxon>
        <taxon>Alloionematidae</taxon>
        <taxon>Rhabditophanes</taxon>
    </lineage>
</organism>
<dbReference type="Proteomes" id="UP000095286">
    <property type="component" value="Unplaced"/>
</dbReference>
<protein>
    <submittedName>
        <fullName evidence="2">MATH domain-containing protein</fullName>
    </submittedName>
</protein>
<sequence>MDEHTAGGSSESRCHRHHRNTDSSVISNTCDDVREIQGSSSSSSNHDTSEYTSSSGGESEDRVNEGKSQRKRTKFFSKKNSNHACQSASHSAVNDKEQEESESDQANNMLSAHDDSRSDFPATNNDGEEEDEEEDESRPINFDHTSDPQWCGEFSHGEGCQNDPNFLPGFDANNLINANLKANGFRPSTTSFRTKVLPNGYMRAGHTDPHSTDYVTSDDHNFEGYIQLVIRNFDAMTDTVRGPTRIINGIPWRIMVMPRSHVVQKKGAQKCLGFFLQCCPDSYADQWSVHSSAELRLISQKDGVPNFTRKTNHTYTSKENDWGYSCFMTWSDIIDPTQGFIKKNTVTLEVMVKADPAREIFTKMEFLKKIGDFLRVAEFQCSRCELDKALDMNLSALKLCKNRCERSKSLIAVQKERLIEMKVQETLSRIQTETKAAVSKDDVVTQQVLKQALTGNTTTLRKAVAVSKGKVAAASSGPSSEHNKNQKNLKNIAEAARNARNLTEAAKVMLETNKPPKMLTESQKKQIVEAEKRIGLRPFNYKEEGEKSATTTAKTTTAVSEDDSIRKFVAKIGKSENRQTSTSDKFLFTSKKVIETAFGLSDEAVAKLSKGEQKLLMTQFMIEQHEHIRKGLEQKKYEGNQPQFDATAISHPFMYSPRQYVMSSNEKNEVTFECWGVFEPPTQSEYIIPDPTAVAFLNNSILLDQDTTAMSNFVENIERNAKGFNVAREFMGMNNKSLDLKFSPGCIPMLNCPPPFDGKLPLPINPEYILNAQSINNYAAKQVDIFAQYFDEEARSKFGTTIDNILKIIEQLQQIQCPIPIETSPDDPVDFATKYAKIFSLQFSDYFNAQNGIKKEEVVVTPEQYLSSLTNDQKQMFSNCCYIMHLDLYRMHQLTSDMCTLITKFEVMSADEEVQKAYLTLVTVANEMVKFTIEAGNINKKNIIKTEAGDVLLKEDGGDLENSARPNMYSHNASFRAMCVSFQKSPLVQNKKVEINSVSDTINQLINVADRFKSRLCVVPSDFIKIVKRIDAKWSHFTKELLKREENYDIEFKQMQIKQDKTNNILTETREKLAASNKSNEQLKSQLAASQQEIKKLEKKIKGIILSEDDAKTERVKTAAAIKDNVEIKKKYEDEISKLKRENQSLADSKRNIQNELTSAQEGYQKAQHMLEERNNSLKTSQLTLVTYKRFSEKETASLHERFKRAETNYLEKCLENGVKELERAKENAKKELEVWKTHEENEKYRFSENIKKNITLLEEYIATIDSSVETHKSNYNKFYKEISAGKSISQLKKIKINRPPPLPKMEDLPILPRVHYSVLYNLTASTTSVTGNRDETNNVGFLVQQTLQNIQAESVTSHNPHHNNNNFQRDQSHHMRNSMNNNMRDNNFTNMNSMPTVRTNAYNYGSNIISSPVNNMQSNNAIAPIGRPIRNVNQTPKTSPPPLDNGIWGGTWGTTNVNSAVNDNMFGISTSGGTGNSNIFRDAFLGDSNFNRPDTNDNDYGNFSTSKYSSFNTPSLGPASKIVGAPSRAVNSQNSGYGVNGNSNHVSNYYNDSFNAISDSLDLKVSPSEMYKTQKWSTGVDTRSFNNTGNSSIAPIGTPASSSSNFVPAAYAPYQNISTPSTSSSNLYNQPLNNLNGSVEWNHFYGDVPKNIGRN</sequence>
<accession>A0AC35U537</accession>